<protein>
    <submittedName>
        <fullName evidence="1">Uncharacterized protein</fullName>
    </submittedName>
</protein>
<dbReference type="AlphaFoldDB" id="A0AAD8A1B0"/>
<gene>
    <name evidence="1" type="ORF">L9F63_016702</name>
</gene>
<keyword evidence="2" id="KW-1185">Reference proteome</keyword>
<organism evidence="1 2">
    <name type="scientific">Diploptera punctata</name>
    <name type="common">Pacific beetle cockroach</name>
    <dbReference type="NCBI Taxonomy" id="6984"/>
    <lineage>
        <taxon>Eukaryota</taxon>
        <taxon>Metazoa</taxon>
        <taxon>Ecdysozoa</taxon>
        <taxon>Arthropoda</taxon>
        <taxon>Hexapoda</taxon>
        <taxon>Insecta</taxon>
        <taxon>Pterygota</taxon>
        <taxon>Neoptera</taxon>
        <taxon>Polyneoptera</taxon>
        <taxon>Dictyoptera</taxon>
        <taxon>Blattodea</taxon>
        <taxon>Blaberoidea</taxon>
        <taxon>Blaberidae</taxon>
        <taxon>Diplopterinae</taxon>
        <taxon>Diploptera</taxon>
    </lineage>
</organism>
<reference evidence="1" key="1">
    <citation type="journal article" date="2023" name="IScience">
        <title>Live-bearing cockroach genome reveals convergent evolutionary mechanisms linked to viviparity in insects and beyond.</title>
        <authorList>
            <person name="Fouks B."/>
            <person name="Harrison M.C."/>
            <person name="Mikhailova A.A."/>
            <person name="Marchal E."/>
            <person name="English S."/>
            <person name="Carruthers M."/>
            <person name="Jennings E.C."/>
            <person name="Chiamaka E.L."/>
            <person name="Frigard R.A."/>
            <person name="Pippel M."/>
            <person name="Attardo G.M."/>
            <person name="Benoit J.B."/>
            <person name="Bornberg-Bauer E."/>
            <person name="Tobe S.S."/>
        </authorList>
    </citation>
    <scope>NUCLEOTIDE SEQUENCE</scope>
    <source>
        <strain evidence="1">Stay&amp;Tobe</strain>
    </source>
</reference>
<name>A0AAD8A1B0_DIPPU</name>
<feature type="non-terminal residue" evidence="1">
    <location>
        <position position="1"/>
    </location>
</feature>
<feature type="non-terminal residue" evidence="1">
    <location>
        <position position="72"/>
    </location>
</feature>
<evidence type="ECO:0000313" key="2">
    <source>
        <dbReference type="Proteomes" id="UP001233999"/>
    </source>
</evidence>
<sequence length="72" mass="8443">QHFPVRGFRTPFIEAKDQNTMLGKHFFLLLGHSNFVDILDTIMLLTHNTQYGSQNQLLNNYSKDFNLQVNFL</sequence>
<comment type="caution">
    <text evidence="1">The sequence shown here is derived from an EMBL/GenBank/DDBJ whole genome shotgun (WGS) entry which is preliminary data.</text>
</comment>
<proteinExistence type="predicted"/>
<dbReference type="Proteomes" id="UP001233999">
    <property type="component" value="Unassembled WGS sequence"/>
</dbReference>
<evidence type="ECO:0000313" key="1">
    <source>
        <dbReference type="EMBL" id="KAJ9590176.1"/>
    </source>
</evidence>
<reference evidence="1" key="2">
    <citation type="submission" date="2023-05" db="EMBL/GenBank/DDBJ databases">
        <authorList>
            <person name="Fouks B."/>
        </authorList>
    </citation>
    <scope>NUCLEOTIDE SEQUENCE</scope>
    <source>
        <strain evidence="1">Stay&amp;Tobe</strain>
        <tissue evidence="1">Testes</tissue>
    </source>
</reference>
<accession>A0AAD8A1B0</accession>
<dbReference type="EMBL" id="JASPKZ010004550">
    <property type="protein sequence ID" value="KAJ9590176.1"/>
    <property type="molecule type" value="Genomic_DNA"/>
</dbReference>